<feature type="non-terminal residue" evidence="2">
    <location>
        <position position="1"/>
    </location>
</feature>
<dbReference type="Proteomes" id="UP000765507">
    <property type="component" value="Unassembled WGS sequence"/>
</dbReference>
<dbReference type="EMBL" id="JAHGAV010000183">
    <property type="protein sequence ID" value="KAG6929266.1"/>
    <property type="molecule type" value="Genomic_DNA"/>
</dbReference>
<organism evidence="2 3">
    <name type="scientific">Chelydra serpentina</name>
    <name type="common">Snapping turtle</name>
    <name type="synonym">Testudo serpentina</name>
    <dbReference type="NCBI Taxonomy" id="8475"/>
    <lineage>
        <taxon>Eukaryota</taxon>
        <taxon>Metazoa</taxon>
        <taxon>Chordata</taxon>
        <taxon>Craniata</taxon>
        <taxon>Vertebrata</taxon>
        <taxon>Euteleostomi</taxon>
        <taxon>Archelosauria</taxon>
        <taxon>Testudinata</taxon>
        <taxon>Testudines</taxon>
        <taxon>Cryptodira</taxon>
        <taxon>Durocryptodira</taxon>
        <taxon>Americhelydia</taxon>
        <taxon>Chelydroidea</taxon>
        <taxon>Chelydridae</taxon>
        <taxon>Chelydra</taxon>
    </lineage>
</organism>
<evidence type="ECO:0000313" key="2">
    <source>
        <dbReference type="EMBL" id="KAG6929266.1"/>
    </source>
</evidence>
<sequence length="109" mass="12660">QKRRCLSAVEQGSRPDNAPEADWEMEEEEDRFLGVPLRRSCMSRASFRDRESYRRHSWEPGKKLQSDPDYDQMSVSLKGLAPEELDSAAGQLDGFSQHRRDPRRAPIIR</sequence>
<reference evidence="2 3" key="1">
    <citation type="journal article" date="2020" name="G3 (Bethesda)">
        <title>Draft Genome of the Common Snapping Turtle, Chelydra serpentina, a Model for Phenotypic Plasticity in Reptiles.</title>
        <authorList>
            <person name="Das D."/>
            <person name="Singh S.K."/>
            <person name="Bierstedt J."/>
            <person name="Erickson A."/>
            <person name="Galli G.L.J."/>
            <person name="Crossley D.A. 2nd"/>
            <person name="Rhen T."/>
        </authorList>
    </citation>
    <scope>NUCLEOTIDE SEQUENCE [LARGE SCALE GENOMIC DNA]</scope>
    <source>
        <strain evidence="2">KW</strain>
    </source>
</reference>
<comment type="caution">
    <text evidence="2">The sequence shown here is derived from an EMBL/GenBank/DDBJ whole genome shotgun (WGS) entry which is preliminary data.</text>
</comment>
<evidence type="ECO:0000313" key="3">
    <source>
        <dbReference type="Proteomes" id="UP000765507"/>
    </source>
</evidence>
<feature type="region of interest" description="Disordered" evidence="1">
    <location>
        <begin position="1"/>
        <end position="29"/>
    </location>
</feature>
<accession>A0A8T1SJI6</accession>
<name>A0A8T1SJI6_CHESE</name>
<proteinExistence type="predicted"/>
<protein>
    <submittedName>
        <fullName evidence="2">Uncharacterized protein</fullName>
    </submittedName>
</protein>
<feature type="region of interest" description="Disordered" evidence="1">
    <location>
        <begin position="46"/>
        <end position="109"/>
    </location>
</feature>
<keyword evidence="3" id="KW-1185">Reference proteome</keyword>
<evidence type="ECO:0000256" key="1">
    <source>
        <dbReference type="SAM" id="MobiDB-lite"/>
    </source>
</evidence>
<dbReference type="OrthoDB" id="9047372at2759"/>
<dbReference type="AlphaFoldDB" id="A0A8T1SJI6"/>
<feature type="non-terminal residue" evidence="2">
    <location>
        <position position="109"/>
    </location>
</feature>
<gene>
    <name evidence="2" type="ORF">G0U57_006012</name>
</gene>
<feature type="compositionally biased region" description="Basic and acidic residues" evidence="1">
    <location>
        <begin position="46"/>
        <end position="66"/>
    </location>
</feature>
<feature type="compositionally biased region" description="Acidic residues" evidence="1">
    <location>
        <begin position="19"/>
        <end position="29"/>
    </location>
</feature>